<dbReference type="GO" id="GO:0036064">
    <property type="term" value="C:ciliary basal body"/>
    <property type="evidence" value="ECO:0007669"/>
    <property type="project" value="TreeGrafter"/>
</dbReference>
<evidence type="ECO:0000313" key="8">
    <source>
        <dbReference type="EMBL" id="CAD7397693.1"/>
    </source>
</evidence>
<dbReference type="Gene3D" id="3.30.470.20">
    <property type="entry name" value="ATP-grasp fold, B domain"/>
    <property type="match status" value="1"/>
</dbReference>
<proteinExistence type="inferred from homology"/>
<feature type="region of interest" description="Disordered" evidence="7">
    <location>
        <begin position="663"/>
        <end position="704"/>
    </location>
</feature>
<dbReference type="GO" id="GO:0070740">
    <property type="term" value="F:tubulin-glutamic acid ligase activity"/>
    <property type="evidence" value="ECO:0007669"/>
    <property type="project" value="TreeGrafter"/>
</dbReference>
<gene>
    <name evidence="8" type="ORF">TCEB3V08_LOCUS4190</name>
</gene>
<evidence type="ECO:0000256" key="3">
    <source>
        <dbReference type="ARBA" id="ARBA00022741"/>
    </source>
</evidence>
<name>A0A7R9GVG3_TIMCR</name>
<dbReference type="PROSITE" id="PS51221">
    <property type="entry name" value="TTL"/>
    <property type="match status" value="1"/>
</dbReference>
<comment type="similarity">
    <text evidence="1">Belongs to the tubulin--tyrosine ligase family.</text>
</comment>
<dbReference type="PANTHER" id="PTHR12241">
    <property type="entry name" value="TUBULIN POLYGLUTAMYLASE"/>
    <property type="match status" value="1"/>
</dbReference>
<evidence type="ECO:0000256" key="2">
    <source>
        <dbReference type="ARBA" id="ARBA00022598"/>
    </source>
</evidence>
<dbReference type="GO" id="GO:0005524">
    <property type="term" value="F:ATP binding"/>
    <property type="evidence" value="ECO:0007669"/>
    <property type="project" value="UniProtKB-KW"/>
</dbReference>
<dbReference type="SUPFAM" id="SSF56059">
    <property type="entry name" value="Glutathione synthetase ATP-binding domain-like"/>
    <property type="match status" value="1"/>
</dbReference>
<dbReference type="GO" id="GO:0000226">
    <property type="term" value="P:microtubule cytoskeleton organization"/>
    <property type="evidence" value="ECO:0007669"/>
    <property type="project" value="TreeGrafter"/>
</dbReference>
<evidence type="ECO:0000256" key="6">
    <source>
        <dbReference type="ARBA" id="ARBA00049274"/>
    </source>
</evidence>
<dbReference type="GO" id="GO:0015631">
    <property type="term" value="F:tubulin binding"/>
    <property type="evidence" value="ECO:0007669"/>
    <property type="project" value="TreeGrafter"/>
</dbReference>
<feature type="compositionally biased region" description="Acidic residues" evidence="7">
    <location>
        <begin position="750"/>
        <end position="760"/>
    </location>
</feature>
<reference evidence="8" key="1">
    <citation type="submission" date="2020-11" db="EMBL/GenBank/DDBJ databases">
        <authorList>
            <person name="Tran Van P."/>
        </authorList>
    </citation>
    <scope>NUCLEOTIDE SEQUENCE</scope>
</reference>
<comment type="catalytic activity">
    <reaction evidence="6">
        <text>L-glutamyl-[protein] + L-glutamate + ATP = gamma-L-glutamyl-L-glutamyl-[protein] + ADP + phosphate + H(+)</text>
        <dbReference type="Rhea" id="RHEA:60144"/>
        <dbReference type="Rhea" id="RHEA-COMP:10208"/>
        <dbReference type="Rhea" id="RHEA-COMP:15517"/>
        <dbReference type="ChEBI" id="CHEBI:15378"/>
        <dbReference type="ChEBI" id="CHEBI:29973"/>
        <dbReference type="ChEBI" id="CHEBI:29985"/>
        <dbReference type="ChEBI" id="CHEBI:30616"/>
        <dbReference type="ChEBI" id="CHEBI:43474"/>
        <dbReference type="ChEBI" id="CHEBI:143622"/>
        <dbReference type="ChEBI" id="CHEBI:456216"/>
    </reaction>
    <physiologicalReaction direction="left-to-right" evidence="6">
        <dbReference type="Rhea" id="RHEA:60145"/>
    </physiologicalReaction>
</comment>
<evidence type="ECO:0000256" key="5">
    <source>
        <dbReference type="ARBA" id="ARBA00041448"/>
    </source>
</evidence>
<evidence type="ECO:0000256" key="1">
    <source>
        <dbReference type="ARBA" id="ARBA00006820"/>
    </source>
</evidence>
<protein>
    <recommendedName>
        <fullName evidence="5">Tubulin--tyrosine ligase-like protein 5</fullName>
    </recommendedName>
</protein>
<organism evidence="8">
    <name type="scientific">Timema cristinae</name>
    <name type="common">Walking stick</name>
    <dbReference type="NCBI Taxonomy" id="61476"/>
    <lineage>
        <taxon>Eukaryota</taxon>
        <taxon>Metazoa</taxon>
        <taxon>Ecdysozoa</taxon>
        <taxon>Arthropoda</taxon>
        <taxon>Hexapoda</taxon>
        <taxon>Insecta</taxon>
        <taxon>Pterygota</taxon>
        <taxon>Neoptera</taxon>
        <taxon>Polyneoptera</taxon>
        <taxon>Phasmatodea</taxon>
        <taxon>Timematodea</taxon>
        <taxon>Timematoidea</taxon>
        <taxon>Timematidae</taxon>
        <taxon>Timema</taxon>
    </lineage>
</organism>
<evidence type="ECO:0000256" key="4">
    <source>
        <dbReference type="ARBA" id="ARBA00022840"/>
    </source>
</evidence>
<dbReference type="InterPro" id="IPR004344">
    <property type="entry name" value="TTL/TTLL_fam"/>
</dbReference>
<keyword evidence="2" id="KW-0436">Ligase</keyword>
<dbReference type="Pfam" id="PF03133">
    <property type="entry name" value="TTL"/>
    <property type="match status" value="1"/>
</dbReference>
<accession>A0A7R9GVG3</accession>
<dbReference type="PANTHER" id="PTHR12241:SF145">
    <property type="entry name" value="TUBULIN POLYGLUTAMYLASE TTLL5"/>
    <property type="match status" value="1"/>
</dbReference>
<evidence type="ECO:0000256" key="7">
    <source>
        <dbReference type="SAM" id="MobiDB-lite"/>
    </source>
</evidence>
<keyword evidence="4" id="KW-0067">ATP-binding</keyword>
<dbReference type="EMBL" id="OC317564">
    <property type="protein sequence ID" value="CAD7397693.1"/>
    <property type="molecule type" value="Genomic_DNA"/>
</dbReference>
<sequence length="862" mass="97245">MSLISHPYARRCRFIDIFQVFLILRSRSFELTRKDRLYKNIEKMQHSKGIKHFDFIPQTFVMPMDFREFCSTHYRLRGPWIVKPVASSRGRGIYIVNSPDQVPLEDNIVVMKYVDNPLLIDGHKCDLRLYVAVTSYDPLMVYMYEEGLVRFAAVKYDMSGKHLWNPCMHLCNYSINKYHSDYVKSEDPDVEDVGHKWTLSALLRHLRAKGQDTSLLMTRIEEVVVKSVLASSPAIVSACRMFVPHTRNCFGKPVFSAVSELYGFDILIDSSLKPWLLEVNLSPSLGCDSPLDVRVKSAMLADLLTLVGLPAVDPVLRRPGESHRPNAQSDMLKKLGCRRVQSADALAAPTSKKTSRLVSSTLALSPEVSRLVRTAQFEFERRGGFVRIFPSAESWKRYGNFLDPLTGVTSTSIIGGGGHFVSPLTSTPQNYNFLLHQQLFPELAEVPPHDRFTRYERALLRGHKASLNERSLSLSGGDTPDVSEDDQETRNLKIKILDYIQEGSRLSQHQARRIFAQYLGWILRNVSSGRHSETEEANSDLILRFLQKSSSNLRTPYFVQIPSRKLSGKDRIAVVAKQLNDFIYLYNRETELYTENSRDKANNVPARLFQRFLALASEGDLEDVLSVHTRLYKCAHLYLGRCGSTPVGSQPLGLLRTQPLVRDKGGCPAHRRPLPRLSKVPSVGGTSSAGSSKRHSHNKTLPGFEQCDELDAREWFESDGNDPGYQHLNDDKIVHQEIEDNDNGSNVRESDDDEEMDAEEAAGPSHSDAYEAFQTAMNWLERQPEGTATQLILLKRLRDMAAKKPGAKCELCFSLSNGSSVKHELCSSLSSGSTVKWELQASPVTRPYSDDIPLGDAVNMYY</sequence>
<keyword evidence="3" id="KW-0547">Nucleotide-binding</keyword>
<feature type="region of interest" description="Disordered" evidence="7">
    <location>
        <begin position="737"/>
        <end position="766"/>
    </location>
</feature>
<dbReference type="AlphaFoldDB" id="A0A7R9GVG3"/>